<sequence>MSDGGRENVRGVQNSCGTSKRAKVAVKDEFAQAIARIAVSQICEGVGFQNTHQSALDTLSDVAVRYIQDVGKCANLCANSAGRSQCNLFDVIEGLEDLGYAQGYTGASDVNHCALNSGAIKDIIRFVDEAEEIPFACSVPRFPVVKECKLSPTYVQTGEAPPEHVPAWLQAFPDPKSLDLVENREVDNGIVKVGQVDDLRIEKRPLPNFHQQLGVNGREDAASEEKIVADRNPFLAPPLQYGEKKVSQVALPAKFLDDTLVIPQSDHPITRLHESELDGAIEAVQSRSCHHVDGEKNVVLERRDAVRFRLESGRKTLVRAASVWGESDEELVSRAVNDNEKVNGKRTSEEINNSSMNNSQEQAQL</sequence>
<gene>
    <name evidence="7" type="ORF">CEURO_LOCUS11408</name>
</gene>
<dbReference type="Proteomes" id="UP001152484">
    <property type="component" value="Unassembled WGS sequence"/>
</dbReference>
<protein>
    <recommendedName>
        <fullName evidence="6">Bromodomain associated domain-containing protein</fullName>
    </recommendedName>
</protein>
<dbReference type="InterPro" id="IPR037818">
    <property type="entry name" value="TAF8"/>
</dbReference>
<evidence type="ECO:0000256" key="2">
    <source>
        <dbReference type="ARBA" id="ARBA00023015"/>
    </source>
</evidence>
<reference evidence="7" key="1">
    <citation type="submission" date="2022-07" db="EMBL/GenBank/DDBJ databases">
        <authorList>
            <person name="Macas J."/>
            <person name="Novak P."/>
            <person name="Neumann P."/>
        </authorList>
    </citation>
    <scope>NUCLEOTIDE SEQUENCE</scope>
</reference>
<keyword evidence="2" id="KW-0805">Transcription regulation</keyword>
<evidence type="ECO:0000259" key="6">
    <source>
        <dbReference type="SMART" id="SM00576"/>
    </source>
</evidence>
<organism evidence="7 8">
    <name type="scientific">Cuscuta europaea</name>
    <name type="common">European dodder</name>
    <dbReference type="NCBI Taxonomy" id="41803"/>
    <lineage>
        <taxon>Eukaryota</taxon>
        <taxon>Viridiplantae</taxon>
        <taxon>Streptophyta</taxon>
        <taxon>Embryophyta</taxon>
        <taxon>Tracheophyta</taxon>
        <taxon>Spermatophyta</taxon>
        <taxon>Magnoliopsida</taxon>
        <taxon>eudicotyledons</taxon>
        <taxon>Gunneridae</taxon>
        <taxon>Pentapetalae</taxon>
        <taxon>asterids</taxon>
        <taxon>lamiids</taxon>
        <taxon>Solanales</taxon>
        <taxon>Convolvulaceae</taxon>
        <taxon>Cuscuteae</taxon>
        <taxon>Cuscuta</taxon>
        <taxon>Cuscuta subgen. Cuscuta</taxon>
    </lineage>
</organism>
<dbReference type="InterPro" id="IPR006565">
    <property type="entry name" value="BTP"/>
</dbReference>
<feature type="compositionally biased region" description="Low complexity" evidence="5">
    <location>
        <begin position="350"/>
        <end position="365"/>
    </location>
</feature>
<dbReference type="EMBL" id="CAMAPE010000025">
    <property type="protein sequence ID" value="CAH9090894.1"/>
    <property type="molecule type" value="Genomic_DNA"/>
</dbReference>
<dbReference type="Pfam" id="PF07524">
    <property type="entry name" value="Bromo_TP"/>
    <property type="match status" value="1"/>
</dbReference>
<dbReference type="PANTHER" id="PTHR46338:SF19">
    <property type="entry name" value="TRANSCRIPTION INITIATION FACTOR TFIID SUBUNIT 8"/>
    <property type="match status" value="1"/>
</dbReference>
<comment type="caution">
    <text evidence="7">The sequence shown here is derived from an EMBL/GenBank/DDBJ whole genome shotgun (WGS) entry which is preliminary data.</text>
</comment>
<keyword evidence="3" id="KW-0804">Transcription</keyword>
<keyword evidence="4" id="KW-0539">Nucleus</keyword>
<dbReference type="AlphaFoldDB" id="A0A9P1EAJ4"/>
<name>A0A9P1EAJ4_CUSEU</name>
<dbReference type="InterPro" id="IPR009072">
    <property type="entry name" value="Histone-fold"/>
</dbReference>
<feature type="domain" description="Bromodomain associated" evidence="6">
    <location>
        <begin position="28"/>
        <end position="104"/>
    </location>
</feature>
<dbReference type="GO" id="GO:0005669">
    <property type="term" value="C:transcription factor TFIID complex"/>
    <property type="evidence" value="ECO:0007669"/>
    <property type="project" value="InterPro"/>
</dbReference>
<comment type="subcellular location">
    <subcellularLocation>
        <location evidence="1">Nucleus</location>
    </subcellularLocation>
</comment>
<proteinExistence type="predicted"/>
<dbReference type="OrthoDB" id="436852at2759"/>
<evidence type="ECO:0000256" key="4">
    <source>
        <dbReference type="ARBA" id="ARBA00023242"/>
    </source>
</evidence>
<evidence type="ECO:0000256" key="5">
    <source>
        <dbReference type="SAM" id="MobiDB-lite"/>
    </source>
</evidence>
<evidence type="ECO:0000313" key="7">
    <source>
        <dbReference type="EMBL" id="CAH9090894.1"/>
    </source>
</evidence>
<feature type="compositionally biased region" description="Basic and acidic residues" evidence="5">
    <location>
        <begin position="337"/>
        <end position="349"/>
    </location>
</feature>
<keyword evidence="8" id="KW-1185">Reference proteome</keyword>
<accession>A0A9P1EAJ4</accession>
<evidence type="ECO:0000313" key="8">
    <source>
        <dbReference type="Proteomes" id="UP001152484"/>
    </source>
</evidence>
<dbReference type="Gene3D" id="1.10.20.10">
    <property type="entry name" value="Histone, subunit A"/>
    <property type="match status" value="1"/>
</dbReference>
<feature type="region of interest" description="Disordered" evidence="5">
    <location>
        <begin position="334"/>
        <end position="365"/>
    </location>
</feature>
<evidence type="ECO:0000256" key="3">
    <source>
        <dbReference type="ARBA" id="ARBA00023163"/>
    </source>
</evidence>
<dbReference type="SUPFAM" id="SSF47113">
    <property type="entry name" value="Histone-fold"/>
    <property type="match status" value="1"/>
</dbReference>
<dbReference type="SMART" id="SM00576">
    <property type="entry name" value="BTP"/>
    <property type="match status" value="1"/>
</dbReference>
<dbReference type="PANTHER" id="PTHR46338">
    <property type="entry name" value="TRANSCRIPTION INITIATION FACTOR TFIID SUBUNIT 8"/>
    <property type="match status" value="1"/>
</dbReference>
<dbReference type="GO" id="GO:0046982">
    <property type="term" value="F:protein heterodimerization activity"/>
    <property type="evidence" value="ECO:0007669"/>
    <property type="project" value="InterPro"/>
</dbReference>
<evidence type="ECO:0000256" key="1">
    <source>
        <dbReference type="ARBA" id="ARBA00004123"/>
    </source>
</evidence>